<evidence type="ECO:0000313" key="3">
    <source>
        <dbReference type="Proteomes" id="UP000824469"/>
    </source>
</evidence>
<sequence length="56" mass="6502">ANEEEKDEEQIVQPSPHIHDVEEFDGDGHNTHREEILMMDVEREGFDASTSHILEE</sequence>
<feature type="region of interest" description="Disordered" evidence="1">
    <location>
        <begin position="1"/>
        <end position="30"/>
    </location>
</feature>
<feature type="compositionally biased region" description="Basic and acidic residues" evidence="1">
    <location>
        <begin position="17"/>
        <end position="30"/>
    </location>
</feature>
<dbReference type="EMBL" id="JAHRHJ020000006">
    <property type="protein sequence ID" value="KAH9311982.1"/>
    <property type="molecule type" value="Genomic_DNA"/>
</dbReference>
<evidence type="ECO:0000313" key="2">
    <source>
        <dbReference type="EMBL" id="KAH9311982.1"/>
    </source>
</evidence>
<evidence type="ECO:0000256" key="1">
    <source>
        <dbReference type="SAM" id="MobiDB-lite"/>
    </source>
</evidence>
<feature type="compositionally biased region" description="Acidic residues" evidence="1">
    <location>
        <begin position="1"/>
        <end position="10"/>
    </location>
</feature>
<feature type="non-terminal residue" evidence="2">
    <location>
        <position position="56"/>
    </location>
</feature>
<comment type="caution">
    <text evidence="2">The sequence shown here is derived from an EMBL/GenBank/DDBJ whole genome shotgun (WGS) entry which is preliminary data.</text>
</comment>
<protein>
    <submittedName>
        <fullName evidence="2">Uncharacterized protein</fullName>
    </submittedName>
</protein>
<reference evidence="2 3" key="1">
    <citation type="journal article" date="2021" name="Nat. Plants">
        <title>The Taxus genome provides insights into paclitaxel biosynthesis.</title>
        <authorList>
            <person name="Xiong X."/>
            <person name="Gou J."/>
            <person name="Liao Q."/>
            <person name="Li Y."/>
            <person name="Zhou Q."/>
            <person name="Bi G."/>
            <person name="Li C."/>
            <person name="Du R."/>
            <person name="Wang X."/>
            <person name="Sun T."/>
            <person name="Guo L."/>
            <person name="Liang H."/>
            <person name="Lu P."/>
            <person name="Wu Y."/>
            <person name="Zhang Z."/>
            <person name="Ro D.K."/>
            <person name="Shang Y."/>
            <person name="Huang S."/>
            <person name="Yan J."/>
        </authorList>
    </citation>
    <scope>NUCLEOTIDE SEQUENCE [LARGE SCALE GENOMIC DNA]</scope>
    <source>
        <strain evidence="2">Ta-2019</strain>
    </source>
</reference>
<accession>A0AA38FWV3</accession>
<feature type="non-terminal residue" evidence="2">
    <location>
        <position position="1"/>
    </location>
</feature>
<organism evidence="2 3">
    <name type="scientific">Taxus chinensis</name>
    <name type="common">Chinese yew</name>
    <name type="synonym">Taxus wallichiana var. chinensis</name>
    <dbReference type="NCBI Taxonomy" id="29808"/>
    <lineage>
        <taxon>Eukaryota</taxon>
        <taxon>Viridiplantae</taxon>
        <taxon>Streptophyta</taxon>
        <taxon>Embryophyta</taxon>
        <taxon>Tracheophyta</taxon>
        <taxon>Spermatophyta</taxon>
        <taxon>Pinopsida</taxon>
        <taxon>Pinidae</taxon>
        <taxon>Conifers II</taxon>
        <taxon>Cupressales</taxon>
        <taxon>Taxaceae</taxon>
        <taxon>Taxus</taxon>
    </lineage>
</organism>
<proteinExistence type="predicted"/>
<dbReference type="AlphaFoldDB" id="A0AA38FWV3"/>
<keyword evidence="3" id="KW-1185">Reference proteome</keyword>
<gene>
    <name evidence="2" type="ORF">KI387_027017</name>
</gene>
<name>A0AA38FWV3_TAXCH</name>
<dbReference type="Proteomes" id="UP000824469">
    <property type="component" value="Unassembled WGS sequence"/>
</dbReference>